<keyword evidence="3" id="KW-0238">DNA-binding</keyword>
<evidence type="ECO:0000313" key="7">
    <source>
        <dbReference type="EMBL" id="KAL3813568.1"/>
    </source>
</evidence>
<keyword evidence="5" id="KW-0539">Nucleus</keyword>
<dbReference type="GO" id="GO:0005634">
    <property type="term" value="C:nucleus"/>
    <property type="evidence" value="ECO:0007669"/>
    <property type="project" value="UniProtKB-SubCell"/>
</dbReference>
<dbReference type="GO" id="GO:0003677">
    <property type="term" value="F:DNA binding"/>
    <property type="evidence" value="ECO:0007669"/>
    <property type="project" value="UniProtKB-KW"/>
</dbReference>
<dbReference type="Proteomes" id="UP001634393">
    <property type="component" value="Unassembled WGS sequence"/>
</dbReference>
<organism evidence="7 8">
    <name type="scientific">Penstemon smallii</name>
    <dbReference type="NCBI Taxonomy" id="265156"/>
    <lineage>
        <taxon>Eukaryota</taxon>
        <taxon>Viridiplantae</taxon>
        <taxon>Streptophyta</taxon>
        <taxon>Embryophyta</taxon>
        <taxon>Tracheophyta</taxon>
        <taxon>Spermatophyta</taxon>
        <taxon>Magnoliopsida</taxon>
        <taxon>eudicotyledons</taxon>
        <taxon>Gunneridae</taxon>
        <taxon>Pentapetalae</taxon>
        <taxon>asterids</taxon>
        <taxon>lamiids</taxon>
        <taxon>Lamiales</taxon>
        <taxon>Plantaginaceae</taxon>
        <taxon>Cheloneae</taxon>
        <taxon>Penstemon</taxon>
    </lineage>
</organism>
<dbReference type="CDD" id="cd10017">
    <property type="entry name" value="B3_DNA"/>
    <property type="match status" value="1"/>
</dbReference>
<dbReference type="PANTHER" id="PTHR31920">
    <property type="entry name" value="B3 DOMAIN-CONTAINING"/>
    <property type="match status" value="1"/>
</dbReference>
<dbReference type="InterPro" id="IPR015300">
    <property type="entry name" value="DNA-bd_pseudobarrel_sf"/>
</dbReference>
<dbReference type="InterPro" id="IPR003340">
    <property type="entry name" value="B3_DNA-bd"/>
</dbReference>
<dbReference type="InterPro" id="IPR050655">
    <property type="entry name" value="Plant_B3_domain"/>
</dbReference>
<dbReference type="EMBL" id="JBJXBP010000008">
    <property type="protein sequence ID" value="KAL3813568.1"/>
    <property type="molecule type" value="Genomic_DNA"/>
</dbReference>
<dbReference type="AlphaFoldDB" id="A0ABD3RL19"/>
<comment type="caution">
    <text evidence="7">The sequence shown here is derived from an EMBL/GenBank/DDBJ whole genome shotgun (WGS) entry which is preliminary data.</text>
</comment>
<dbReference type="PROSITE" id="PS50863">
    <property type="entry name" value="B3"/>
    <property type="match status" value="1"/>
</dbReference>
<evidence type="ECO:0000313" key="8">
    <source>
        <dbReference type="Proteomes" id="UP001634393"/>
    </source>
</evidence>
<comment type="subcellular location">
    <subcellularLocation>
        <location evidence="1">Nucleus</location>
    </subcellularLocation>
</comment>
<keyword evidence="4" id="KW-0804">Transcription</keyword>
<dbReference type="SUPFAM" id="SSF101936">
    <property type="entry name" value="DNA-binding pseudobarrel domain"/>
    <property type="match status" value="2"/>
</dbReference>
<accession>A0ABD3RL19</accession>
<feature type="domain" description="TF-B3" evidence="6">
    <location>
        <begin position="8"/>
        <end position="102"/>
    </location>
</feature>
<dbReference type="SMART" id="SM01019">
    <property type="entry name" value="B3"/>
    <property type="match status" value="2"/>
</dbReference>
<evidence type="ECO:0000256" key="3">
    <source>
        <dbReference type="ARBA" id="ARBA00023125"/>
    </source>
</evidence>
<evidence type="ECO:0000256" key="2">
    <source>
        <dbReference type="ARBA" id="ARBA00023015"/>
    </source>
</evidence>
<evidence type="ECO:0000256" key="1">
    <source>
        <dbReference type="ARBA" id="ARBA00004123"/>
    </source>
</evidence>
<evidence type="ECO:0000259" key="6">
    <source>
        <dbReference type="PROSITE" id="PS50863"/>
    </source>
</evidence>
<dbReference type="Gene3D" id="2.40.330.10">
    <property type="entry name" value="DNA-binding pseudobarrel domain"/>
    <property type="match status" value="2"/>
</dbReference>
<evidence type="ECO:0000256" key="5">
    <source>
        <dbReference type="ARBA" id="ARBA00023242"/>
    </source>
</evidence>
<evidence type="ECO:0000256" key="4">
    <source>
        <dbReference type="ARBA" id="ARBA00023163"/>
    </source>
</evidence>
<sequence>MARNQKSSRSFFKVMVKNFTRELRLPVAFVKKHVEILPENAKLRTSSGETWNVEIEQRADEQYYFTGGWNKFAEDAGLEFGEFIVFMFSEKSVFDISVFGVNGCEREISCSALLDEDSESESDPNPDEERVHYELILQHHQRYRVTLLKEFSVAAGLINQESVVVEYVPEGSRQVVELDHRLKPPRYRTDMKNGWSEFRTSNGLKVGKVYSFEFKPDKNIILVREVNEES</sequence>
<reference evidence="7 8" key="1">
    <citation type="submission" date="2024-12" db="EMBL/GenBank/DDBJ databases">
        <title>The unique morphological basis and parallel evolutionary history of personate flowers in Penstemon.</title>
        <authorList>
            <person name="Depatie T.H."/>
            <person name="Wessinger C.A."/>
        </authorList>
    </citation>
    <scope>NUCLEOTIDE SEQUENCE [LARGE SCALE GENOMIC DNA]</scope>
    <source>
        <strain evidence="7">WTNN_2</strain>
        <tissue evidence="7">Leaf</tissue>
    </source>
</reference>
<gene>
    <name evidence="7" type="ORF">ACJIZ3_014836</name>
</gene>
<dbReference type="PANTHER" id="PTHR31920:SF122">
    <property type="entry name" value="B3 DOMAIN-CONTAINING PROTEIN REM23"/>
    <property type="match status" value="1"/>
</dbReference>
<protein>
    <recommendedName>
        <fullName evidence="6">TF-B3 domain-containing protein</fullName>
    </recommendedName>
</protein>
<dbReference type="Pfam" id="PF02362">
    <property type="entry name" value="B3"/>
    <property type="match status" value="1"/>
</dbReference>
<proteinExistence type="predicted"/>
<keyword evidence="8" id="KW-1185">Reference proteome</keyword>
<name>A0ABD3RL19_9LAMI</name>
<keyword evidence="2" id="KW-0805">Transcription regulation</keyword>